<comment type="caution">
    <text evidence="1">The sequence shown here is derived from an EMBL/GenBank/DDBJ whole genome shotgun (WGS) entry which is preliminary data.</text>
</comment>
<protein>
    <recommendedName>
        <fullName evidence="3">Lipoprotein</fullName>
    </recommendedName>
</protein>
<keyword evidence="2" id="KW-1185">Reference proteome</keyword>
<organism evidence="1 2">
    <name type="scientific">Pedobacter yulinensis</name>
    <dbReference type="NCBI Taxonomy" id="2126353"/>
    <lineage>
        <taxon>Bacteria</taxon>
        <taxon>Pseudomonadati</taxon>
        <taxon>Bacteroidota</taxon>
        <taxon>Sphingobacteriia</taxon>
        <taxon>Sphingobacteriales</taxon>
        <taxon>Sphingobacteriaceae</taxon>
        <taxon>Pedobacter</taxon>
    </lineage>
</organism>
<dbReference type="EMBL" id="PYLS01000005">
    <property type="protein sequence ID" value="PST83402.1"/>
    <property type="molecule type" value="Genomic_DNA"/>
</dbReference>
<name>A0A2T3HLS9_9SPHI</name>
<proteinExistence type="predicted"/>
<gene>
    <name evidence="1" type="ORF">C7T94_12580</name>
</gene>
<evidence type="ECO:0008006" key="3">
    <source>
        <dbReference type="Google" id="ProtNLM"/>
    </source>
</evidence>
<dbReference type="Proteomes" id="UP000240912">
    <property type="component" value="Unassembled WGS sequence"/>
</dbReference>
<dbReference type="OrthoDB" id="2781053at2"/>
<dbReference type="AlphaFoldDB" id="A0A2T3HLS9"/>
<accession>A0A2T3HLS9</accession>
<dbReference type="PROSITE" id="PS51257">
    <property type="entry name" value="PROKAR_LIPOPROTEIN"/>
    <property type="match status" value="1"/>
</dbReference>
<reference evidence="1 2" key="1">
    <citation type="submission" date="2018-03" db="EMBL/GenBank/DDBJ databases">
        <authorList>
            <person name="Keele B.F."/>
        </authorList>
    </citation>
    <scope>NUCLEOTIDE SEQUENCE [LARGE SCALE GENOMIC DNA]</scope>
    <source>
        <strain evidence="1 2">YL28-9</strain>
    </source>
</reference>
<sequence length="233" mass="25548">MLRNYLPFISLVFVLLSGCKKTDKPQVVPVMSVNDSFESAVSGWTADFADYPAGEETKFQLQQGYATLPAPLDASKGGFRISGMNRSDDLFMFFRKKLTGLLPNKVYQMDLEVTFATAVPSGRAGAGGAPGESVYLKAGMMPLEPQKVLNQQTGYYRMNIDKANQAVDGKDMQVIGNVTNGTTTEEYRLVKRLGSFSGSTNSKGEIWLCIGTDSGFEAMTTLYYTQVKAILYE</sequence>
<dbReference type="RefSeq" id="WP_107215663.1">
    <property type="nucleotide sequence ID" value="NZ_KZ686269.1"/>
</dbReference>
<evidence type="ECO:0000313" key="2">
    <source>
        <dbReference type="Proteomes" id="UP000240912"/>
    </source>
</evidence>
<evidence type="ECO:0000313" key="1">
    <source>
        <dbReference type="EMBL" id="PST83402.1"/>
    </source>
</evidence>